<evidence type="ECO:0000256" key="2">
    <source>
        <dbReference type="ARBA" id="ARBA00023015"/>
    </source>
</evidence>
<dbReference type="SUPFAM" id="SSF53850">
    <property type="entry name" value="Periplasmic binding protein-like II"/>
    <property type="match status" value="1"/>
</dbReference>
<keyword evidence="2" id="KW-0805">Transcription regulation</keyword>
<keyword evidence="7" id="KW-1185">Reference proteome</keyword>
<dbReference type="STRING" id="1423781.FD06_GL000831"/>
<dbReference type="InterPro" id="IPR005119">
    <property type="entry name" value="LysR_subst-bd"/>
</dbReference>
<dbReference type="PATRIC" id="fig|1423781.4.peg.865"/>
<gene>
    <name evidence="6" type="ORF">FD06_GL000831</name>
</gene>
<dbReference type="AlphaFoldDB" id="A0A0R2APC6"/>
<dbReference type="PANTHER" id="PTHR30419:SF28">
    <property type="entry name" value="HTH-TYPE TRANSCRIPTIONAL REGULATOR BSDA"/>
    <property type="match status" value="1"/>
</dbReference>
<dbReference type="SUPFAM" id="SSF46785">
    <property type="entry name" value="Winged helix' DNA-binding domain"/>
    <property type="match status" value="1"/>
</dbReference>
<comment type="caution">
    <text evidence="6">The sequence shown here is derived from an EMBL/GenBank/DDBJ whole genome shotgun (WGS) entry which is preliminary data.</text>
</comment>
<protein>
    <submittedName>
        <fullName evidence="6">LysR family transcriptional regulator</fullName>
    </submittedName>
</protein>
<proteinExistence type="inferred from homology"/>
<dbReference type="Gene3D" id="1.10.10.10">
    <property type="entry name" value="Winged helix-like DNA-binding domain superfamily/Winged helix DNA-binding domain"/>
    <property type="match status" value="1"/>
</dbReference>
<dbReference type="InterPro" id="IPR000847">
    <property type="entry name" value="LysR_HTH_N"/>
</dbReference>
<keyword evidence="3" id="KW-0238">DNA-binding</keyword>
<sequence>MINALEDEYDMKILKRSRTGVELTPQGETLYPYIQETIRQYQSLRETAHAIRGLKTGTVRLGAITSVSCYWLPDLFKAFKMKYPDIDFVLQQGDYGTLLKWIKTGEVDFCLMTAEYGDGLDKTIIHNTEMKAFVPQNHPLAQLKTIPLAKLADDPFILVEGGGYSEPLTAFKNAGVKAPNVKYRIQDDYTIMAMVEAGLGVSILSELVATRTNFKVVCRPTSPKVNRPVAVVCRDKQTLPIASQYFIDFLIQHKNKLV</sequence>
<accession>A0A0R2APC6</accession>
<evidence type="ECO:0000259" key="5">
    <source>
        <dbReference type="PROSITE" id="PS50931"/>
    </source>
</evidence>
<evidence type="ECO:0000256" key="3">
    <source>
        <dbReference type="ARBA" id="ARBA00023125"/>
    </source>
</evidence>
<organism evidence="6 7">
    <name type="scientific">Apilactobacillus ozensis DSM 23829 = JCM 17196</name>
    <dbReference type="NCBI Taxonomy" id="1423781"/>
    <lineage>
        <taxon>Bacteria</taxon>
        <taxon>Bacillati</taxon>
        <taxon>Bacillota</taxon>
        <taxon>Bacilli</taxon>
        <taxon>Lactobacillales</taxon>
        <taxon>Lactobacillaceae</taxon>
        <taxon>Apilactobacillus</taxon>
    </lineage>
</organism>
<dbReference type="EMBL" id="AYYQ01000011">
    <property type="protein sequence ID" value="KRM68904.1"/>
    <property type="molecule type" value="Genomic_DNA"/>
</dbReference>
<dbReference type="GO" id="GO:0003677">
    <property type="term" value="F:DNA binding"/>
    <property type="evidence" value="ECO:0007669"/>
    <property type="project" value="UniProtKB-KW"/>
</dbReference>
<dbReference type="CDD" id="cd05466">
    <property type="entry name" value="PBP2_LTTR_substrate"/>
    <property type="match status" value="1"/>
</dbReference>
<dbReference type="GO" id="GO:0005829">
    <property type="term" value="C:cytosol"/>
    <property type="evidence" value="ECO:0007669"/>
    <property type="project" value="TreeGrafter"/>
</dbReference>
<dbReference type="Pfam" id="PF03466">
    <property type="entry name" value="LysR_substrate"/>
    <property type="match status" value="1"/>
</dbReference>
<comment type="similarity">
    <text evidence="1">Belongs to the LysR transcriptional regulatory family.</text>
</comment>
<evidence type="ECO:0000313" key="7">
    <source>
        <dbReference type="Proteomes" id="UP000052012"/>
    </source>
</evidence>
<evidence type="ECO:0000256" key="1">
    <source>
        <dbReference type="ARBA" id="ARBA00009437"/>
    </source>
</evidence>
<dbReference type="InterPro" id="IPR036390">
    <property type="entry name" value="WH_DNA-bd_sf"/>
</dbReference>
<dbReference type="InterPro" id="IPR050950">
    <property type="entry name" value="HTH-type_LysR_regulators"/>
</dbReference>
<evidence type="ECO:0000256" key="4">
    <source>
        <dbReference type="ARBA" id="ARBA00023163"/>
    </source>
</evidence>
<dbReference type="GO" id="GO:0003700">
    <property type="term" value="F:DNA-binding transcription factor activity"/>
    <property type="evidence" value="ECO:0007669"/>
    <property type="project" value="InterPro"/>
</dbReference>
<reference evidence="6 7" key="1">
    <citation type="journal article" date="2015" name="Genome Announc.">
        <title>Expanding the biotechnology potential of lactobacilli through comparative genomics of 213 strains and associated genera.</title>
        <authorList>
            <person name="Sun Z."/>
            <person name="Harris H.M."/>
            <person name="McCann A."/>
            <person name="Guo C."/>
            <person name="Argimon S."/>
            <person name="Zhang W."/>
            <person name="Yang X."/>
            <person name="Jeffery I.B."/>
            <person name="Cooney J.C."/>
            <person name="Kagawa T.F."/>
            <person name="Liu W."/>
            <person name="Song Y."/>
            <person name="Salvetti E."/>
            <person name="Wrobel A."/>
            <person name="Rasinkangas P."/>
            <person name="Parkhill J."/>
            <person name="Rea M.C."/>
            <person name="O'Sullivan O."/>
            <person name="Ritari J."/>
            <person name="Douillard F.P."/>
            <person name="Paul Ross R."/>
            <person name="Yang R."/>
            <person name="Briner A.E."/>
            <person name="Felis G.E."/>
            <person name="de Vos W.M."/>
            <person name="Barrangou R."/>
            <person name="Klaenhammer T.R."/>
            <person name="Caufield P.W."/>
            <person name="Cui Y."/>
            <person name="Zhang H."/>
            <person name="O'Toole P.W."/>
        </authorList>
    </citation>
    <scope>NUCLEOTIDE SEQUENCE [LARGE SCALE GENOMIC DNA]</scope>
    <source>
        <strain evidence="6 7">DSM 23829</strain>
    </source>
</reference>
<dbReference type="PROSITE" id="PS50931">
    <property type="entry name" value="HTH_LYSR"/>
    <property type="match status" value="1"/>
</dbReference>
<dbReference type="Proteomes" id="UP000052012">
    <property type="component" value="Unassembled WGS sequence"/>
</dbReference>
<evidence type="ECO:0000313" key="6">
    <source>
        <dbReference type="EMBL" id="KRM68904.1"/>
    </source>
</evidence>
<feature type="domain" description="HTH lysR-type" evidence="5">
    <location>
        <begin position="1"/>
        <end position="24"/>
    </location>
</feature>
<dbReference type="PANTHER" id="PTHR30419">
    <property type="entry name" value="HTH-TYPE TRANSCRIPTIONAL REGULATOR YBHD"/>
    <property type="match status" value="1"/>
</dbReference>
<keyword evidence="4" id="KW-0804">Transcription</keyword>
<dbReference type="Gene3D" id="3.40.190.10">
    <property type="entry name" value="Periplasmic binding protein-like II"/>
    <property type="match status" value="2"/>
</dbReference>
<name>A0A0R2APC6_9LACO</name>
<dbReference type="InterPro" id="IPR036388">
    <property type="entry name" value="WH-like_DNA-bd_sf"/>
</dbReference>